<feature type="compositionally biased region" description="Pro residues" evidence="1">
    <location>
        <begin position="231"/>
        <end position="244"/>
    </location>
</feature>
<evidence type="ECO:0000256" key="1">
    <source>
        <dbReference type="SAM" id="MobiDB-lite"/>
    </source>
</evidence>
<organism evidence="2 3">
    <name type="scientific">Olpidium bornovanus</name>
    <dbReference type="NCBI Taxonomy" id="278681"/>
    <lineage>
        <taxon>Eukaryota</taxon>
        <taxon>Fungi</taxon>
        <taxon>Fungi incertae sedis</taxon>
        <taxon>Olpidiomycota</taxon>
        <taxon>Olpidiomycotina</taxon>
        <taxon>Olpidiomycetes</taxon>
        <taxon>Olpidiales</taxon>
        <taxon>Olpidiaceae</taxon>
        <taxon>Olpidium</taxon>
    </lineage>
</organism>
<dbReference type="AlphaFoldDB" id="A0A8H8DJ11"/>
<reference evidence="2 3" key="1">
    <citation type="journal article" name="Sci. Rep.">
        <title>Genome-scale phylogenetic analyses confirm Olpidium as the closest living zoosporic fungus to the non-flagellated, terrestrial fungi.</title>
        <authorList>
            <person name="Chang Y."/>
            <person name="Rochon D."/>
            <person name="Sekimoto S."/>
            <person name="Wang Y."/>
            <person name="Chovatia M."/>
            <person name="Sandor L."/>
            <person name="Salamov A."/>
            <person name="Grigoriev I.V."/>
            <person name="Stajich J.E."/>
            <person name="Spatafora J.W."/>
        </authorList>
    </citation>
    <scope>NUCLEOTIDE SEQUENCE [LARGE SCALE GENOMIC DNA]</scope>
    <source>
        <strain evidence="2">S191</strain>
    </source>
</reference>
<feature type="non-terminal residue" evidence="2">
    <location>
        <position position="1"/>
    </location>
</feature>
<dbReference type="Proteomes" id="UP000673691">
    <property type="component" value="Unassembled WGS sequence"/>
</dbReference>
<evidence type="ECO:0000313" key="2">
    <source>
        <dbReference type="EMBL" id="KAG5460404.1"/>
    </source>
</evidence>
<comment type="caution">
    <text evidence="2">The sequence shown here is derived from an EMBL/GenBank/DDBJ whole genome shotgun (WGS) entry which is preliminary data.</text>
</comment>
<evidence type="ECO:0000313" key="3">
    <source>
        <dbReference type="Proteomes" id="UP000673691"/>
    </source>
</evidence>
<keyword evidence="3" id="KW-1185">Reference proteome</keyword>
<gene>
    <name evidence="2" type="ORF">BJ554DRAFT_7553</name>
</gene>
<dbReference type="EMBL" id="JAEFCI010005277">
    <property type="protein sequence ID" value="KAG5460404.1"/>
    <property type="molecule type" value="Genomic_DNA"/>
</dbReference>
<feature type="compositionally biased region" description="Basic and acidic residues" evidence="1">
    <location>
        <begin position="1"/>
        <end position="13"/>
    </location>
</feature>
<feature type="region of interest" description="Disordered" evidence="1">
    <location>
        <begin position="225"/>
        <end position="244"/>
    </location>
</feature>
<proteinExistence type="predicted"/>
<feature type="region of interest" description="Disordered" evidence="1">
    <location>
        <begin position="1"/>
        <end position="21"/>
    </location>
</feature>
<name>A0A8H8DJ11_9FUNG</name>
<protein>
    <submittedName>
        <fullName evidence="2">Uncharacterized protein</fullName>
    </submittedName>
</protein>
<sequence>MKADRDHGTRDTMVKPNGPRTPAFAVECKFDPCRRSNCPFKHRPDHNRHSRGWEKQEFKSAGRWRIKEENDHRLDLRRISFSLSATAGIHSRAKFRSELEYGRHNRFADDRRIPYSSRQKDGAATLADRFVKTTHFQASSLRSDKVFSITRRTFMGGLHSALYRPLSLTVGRVLVPTKVPSLLPCTTAMTHSHWRPFRPPATAANAPPKAATDADFLVNQSSAMRCAHNSPFPPQPPPPSQGSR</sequence>
<accession>A0A8H8DJ11</accession>